<proteinExistence type="predicted"/>
<dbReference type="Gene3D" id="3.40.50.1000">
    <property type="entry name" value="HAD superfamily/HAD-like"/>
    <property type="match status" value="1"/>
</dbReference>
<dbReference type="AlphaFoldDB" id="A0ABC8U0K8"/>
<dbReference type="EMBL" id="CAUOFW020006169">
    <property type="protein sequence ID" value="CAK9173597.1"/>
    <property type="molecule type" value="Genomic_DNA"/>
</dbReference>
<dbReference type="Proteomes" id="UP001642360">
    <property type="component" value="Unassembled WGS sequence"/>
</dbReference>
<keyword evidence="1" id="KW-1133">Transmembrane helix</keyword>
<dbReference type="EMBL" id="CAUOFW020006169">
    <property type="protein sequence ID" value="CAK9173599.1"/>
    <property type="molecule type" value="Genomic_DNA"/>
</dbReference>
<dbReference type="InterPro" id="IPR005519">
    <property type="entry name" value="Acid_phosphat_B-like"/>
</dbReference>
<keyword evidence="4" id="KW-1185">Reference proteome</keyword>
<dbReference type="Pfam" id="PF03767">
    <property type="entry name" value="Acid_phosphat_B"/>
    <property type="match status" value="1"/>
</dbReference>
<evidence type="ECO:0000256" key="1">
    <source>
        <dbReference type="SAM" id="Phobius"/>
    </source>
</evidence>
<evidence type="ECO:0000313" key="3">
    <source>
        <dbReference type="EMBL" id="CAK9173599.1"/>
    </source>
</evidence>
<organism evidence="2 4">
    <name type="scientific">Ilex paraguariensis</name>
    <name type="common">yerba mate</name>
    <dbReference type="NCBI Taxonomy" id="185542"/>
    <lineage>
        <taxon>Eukaryota</taxon>
        <taxon>Viridiplantae</taxon>
        <taxon>Streptophyta</taxon>
        <taxon>Embryophyta</taxon>
        <taxon>Tracheophyta</taxon>
        <taxon>Spermatophyta</taxon>
        <taxon>Magnoliopsida</taxon>
        <taxon>eudicotyledons</taxon>
        <taxon>Gunneridae</taxon>
        <taxon>Pentapetalae</taxon>
        <taxon>asterids</taxon>
        <taxon>campanulids</taxon>
        <taxon>Aquifoliales</taxon>
        <taxon>Aquifoliaceae</taxon>
        <taxon>Ilex</taxon>
    </lineage>
</organism>
<dbReference type="PANTHER" id="PTHR31284">
    <property type="entry name" value="ACID PHOSPHATASE-LIKE PROTEIN"/>
    <property type="match status" value="1"/>
</dbReference>
<protein>
    <recommendedName>
        <fullName evidence="5">Acid phosphatase</fullName>
    </recommendedName>
</protein>
<keyword evidence="1" id="KW-0812">Transmembrane</keyword>
<dbReference type="PANTHER" id="PTHR31284:SF22">
    <property type="entry name" value="ACID PHOSPHATASE"/>
    <property type="match status" value="1"/>
</dbReference>
<evidence type="ECO:0008006" key="5">
    <source>
        <dbReference type="Google" id="ProtNLM"/>
    </source>
</evidence>
<comment type="caution">
    <text evidence="2">The sequence shown here is derived from an EMBL/GenBank/DDBJ whole genome shotgun (WGS) entry which is preliminary data.</text>
</comment>
<reference evidence="2 4" key="1">
    <citation type="submission" date="2024-02" db="EMBL/GenBank/DDBJ databases">
        <authorList>
            <person name="Vignale AGUSTIN F."/>
            <person name="Sosa J E."/>
            <person name="Modenutti C."/>
        </authorList>
    </citation>
    <scope>NUCLEOTIDE SEQUENCE [LARGE SCALE GENOMIC DNA]</scope>
</reference>
<accession>A0ABC8U0K8</accession>
<evidence type="ECO:0000313" key="2">
    <source>
        <dbReference type="EMBL" id="CAK9173597.1"/>
    </source>
</evidence>
<evidence type="ECO:0000313" key="4">
    <source>
        <dbReference type="Proteomes" id="UP001642360"/>
    </source>
</evidence>
<name>A0ABC8U0K8_9AQUA</name>
<keyword evidence="1" id="KW-0472">Membrane</keyword>
<feature type="transmembrane region" description="Helical" evidence="1">
    <location>
        <begin position="35"/>
        <end position="65"/>
    </location>
</feature>
<dbReference type="InterPro" id="IPR023214">
    <property type="entry name" value="HAD_sf"/>
</dbReference>
<gene>
    <name evidence="2" type="ORF">ILEXP_LOCUS43331</name>
    <name evidence="3" type="ORF">ILEXP_LOCUS43333</name>
</gene>
<sequence>MSGYGHQIEREYSAQTLSSRGSSEMASHSTFESGIYIPSFAAMMLIAALVTVGVSLITLLITLLVMLKSCESRSAGVVEVWKSSDDYSYCKLFALHAELNRLDIDSFPAICKDVAVQYIKQGQYMRDLNITVGIAERYLGTVKPSHDGLDVVLMDIDDLFLSEFYYTDDGLLARFNLYGCKDCSKEATNLKRVSFVELYMKIRAAGWPLALLSRKPEKLRNTTVEQLISAGCSGWSSLIMRSDDEMPMDSCEYFTRRRGVMQSEGFHITAVISSQMDALTGPYLGKRIFKFPNPIYYNTGHPMESRNLPQ</sequence>